<keyword evidence="3" id="KW-1185">Reference proteome</keyword>
<dbReference type="CDD" id="cd00090">
    <property type="entry name" value="HTH_ARSR"/>
    <property type="match status" value="1"/>
</dbReference>
<dbReference type="InterPro" id="IPR036390">
    <property type="entry name" value="WH_DNA-bd_sf"/>
</dbReference>
<gene>
    <name evidence="2" type="ORF">MsAc7_12170</name>
</gene>
<name>A0AA96V494_9EURY</name>
<dbReference type="EMBL" id="CP131060">
    <property type="protein sequence ID" value="WNY25660.1"/>
    <property type="molecule type" value="Genomic_DNA"/>
</dbReference>
<sequence length="262" mass="30510">MKEESLTDALFLSEKRRQILLFLLQGPKTIEEIKKHLDAKSSPIMVQMRILARNHLITEKSDVFMLTELGKSIVPEMISILDMFLVFDSCSDYWTDVDLEAFPTHLLNRIGELGQVHLYVPDRAHIFDCSRQVSEDLKDAESIIEISSVFRKTYIKDYLTIAEKGSNVSFILSKEVLDRIENEYPEVYYRYMRLDNVRFFIAPDMNLASCLITDKFVSLSLFTKDGLFYNHDLVSRSKSAINWGVDLFYHYRGLSTIHQLQE</sequence>
<reference evidence="2 3" key="1">
    <citation type="submission" date="2023-07" db="EMBL/GenBank/DDBJ databases">
        <title>Closed genoem sequence of Methanosarcinaceae archaeon Ac7.</title>
        <authorList>
            <person name="Poehlein A."/>
            <person name="Protasov E."/>
            <person name="Platt K."/>
            <person name="Reeh H."/>
            <person name="Daniel R."/>
            <person name="Brune A."/>
        </authorList>
    </citation>
    <scope>NUCLEOTIDE SEQUENCE [LARGE SCALE GENOMIC DNA]</scope>
    <source>
        <strain evidence="2 3">Ac7</strain>
    </source>
</reference>
<proteinExistence type="predicted"/>
<dbReference type="InterPro" id="IPR013561">
    <property type="entry name" value="FilR1_middle_dom"/>
</dbReference>
<dbReference type="SUPFAM" id="SSF46785">
    <property type="entry name" value="Winged helix' DNA-binding domain"/>
    <property type="match status" value="1"/>
</dbReference>
<dbReference type="Gene3D" id="1.10.10.10">
    <property type="entry name" value="Winged helix-like DNA-binding domain superfamily/Winged helix DNA-binding domain"/>
    <property type="match status" value="1"/>
</dbReference>
<dbReference type="GeneID" id="89230324"/>
<dbReference type="InterPro" id="IPR011991">
    <property type="entry name" value="ArsR-like_HTH"/>
</dbReference>
<evidence type="ECO:0000313" key="3">
    <source>
        <dbReference type="Proteomes" id="UP001303587"/>
    </source>
</evidence>
<dbReference type="InterPro" id="IPR036388">
    <property type="entry name" value="WH-like_DNA-bd_sf"/>
</dbReference>
<dbReference type="RefSeq" id="WP_338102018.1">
    <property type="nucleotide sequence ID" value="NZ_CP131060.1"/>
</dbReference>
<organism evidence="2 3">
    <name type="scientific">Methanolapillus millepedarum</name>
    <dbReference type="NCBI Taxonomy" id="3028296"/>
    <lineage>
        <taxon>Archaea</taxon>
        <taxon>Methanobacteriati</taxon>
        <taxon>Methanobacteriota</taxon>
        <taxon>Stenosarchaea group</taxon>
        <taxon>Methanomicrobia</taxon>
        <taxon>Methanosarcinales</taxon>
        <taxon>Methanosarcinaceae</taxon>
        <taxon>Methanolapillus</taxon>
    </lineage>
</organism>
<feature type="domain" description="Methanogenesis regulatory protein FilR1 middle" evidence="1">
    <location>
        <begin position="127"/>
        <end position="252"/>
    </location>
</feature>
<dbReference type="PIRSF" id="PIRSF006692">
    <property type="entry name" value="TF_HTH_AF0396_prd"/>
    <property type="match status" value="1"/>
</dbReference>
<dbReference type="InterPro" id="IPR016490">
    <property type="entry name" value="Tscrpt_reg_HTH_AF0396-typ3"/>
</dbReference>
<dbReference type="AlphaFoldDB" id="A0AA96V494"/>
<protein>
    <recommendedName>
        <fullName evidence="1">Methanogenesis regulatory protein FilR1 middle domain-containing protein</fullName>
    </recommendedName>
</protein>
<dbReference type="Proteomes" id="UP001303587">
    <property type="component" value="Chromosome"/>
</dbReference>
<dbReference type="Pfam" id="PF08350">
    <property type="entry name" value="FilR1_middle"/>
    <property type="match status" value="1"/>
</dbReference>
<evidence type="ECO:0000313" key="2">
    <source>
        <dbReference type="EMBL" id="WNY25660.1"/>
    </source>
</evidence>
<accession>A0AA96V494</accession>
<evidence type="ECO:0000259" key="1">
    <source>
        <dbReference type="Pfam" id="PF08350"/>
    </source>
</evidence>